<evidence type="ECO:0000313" key="1">
    <source>
        <dbReference type="EMBL" id="ADG31279.1"/>
    </source>
</evidence>
<dbReference type="KEGG" id="tin:Tint_1915"/>
<protein>
    <submittedName>
        <fullName evidence="1">Uncharacterized protein</fullName>
    </submittedName>
</protein>
<dbReference type="HOGENOM" id="CLU_2792716_0_0_4"/>
<gene>
    <name evidence="1" type="ordered locus">Tint_1915</name>
</gene>
<organism evidence="1">
    <name type="scientific">Thiomonas intermedia (strain K12)</name>
    <name type="common">Thiobacillus intermedius</name>
    <dbReference type="NCBI Taxonomy" id="75379"/>
    <lineage>
        <taxon>Bacteria</taxon>
        <taxon>Pseudomonadati</taxon>
        <taxon>Pseudomonadota</taxon>
        <taxon>Betaproteobacteria</taxon>
        <taxon>Burkholderiales</taxon>
        <taxon>Thiomonas</taxon>
    </lineage>
</organism>
<sequence length="68" mass="8044">MPRWNRPTIGRKQSSSLRMPWKGTAEHYVLHFILFYKFDEKAGNCAQLRPEANPGHQIYNGYPKWPAR</sequence>
<dbReference type="AlphaFoldDB" id="D5X2D3"/>
<accession>D5X2D3</accession>
<reference evidence="1" key="1">
    <citation type="submission" date="2010-04" db="EMBL/GenBank/DDBJ databases">
        <title>Complete sequence of Thiomonas intermedia K12.</title>
        <authorList>
            <consortium name="US DOE Joint Genome Institute"/>
            <person name="Lucas S."/>
            <person name="Copeland A."/>
            <person name="Lapidus A."/>
            <person name="Cheng J.-F."/>
            <person name="Bruce D."/>
            <person name="Goodwin L."/>
            <person name="Pitluck S."/>
            <person name="Davenport K."/>
            <person name="Detter J.C."/>
            <person name="Han C."/>
            <person name="Tapia R."/>
            <person name="Land M."/>
            <person name="Hauser L."/>
            <person name="Kyrpides N."/>
            <person name="Ovchinnikova G."/>
            <person name="Kerfeld C.A."/>
            <person name="Cannon G.C."/>
            <person name="Heinhorst S."/>
            <person name="Woyke T."/>
        </authorList>
    </citation>
    <scope>NUCLEOTIDE SEQUENCE [LARGE SCALE GENOMIC DNA]</scope>
    <source>
        <strain evidence="1">K12</strain>
    </source>
</reference>
<name>D5X2D3_THIK1</name>
<proteinExistence type="predicted"/>
<dbReference type="EMBL" id="CP002021">
    <property type="protein sequence ID" value="ADG31279.1"/>
    <property type="molecule type" value="Genomic_DNA"/>
</dbReference>